<dbReference type="PANTHER" id="PTHR42684:SF3">
    <property type="entry name" value="ADENOSYLMETHIONINE-8-AMINO-7-OXONONANOATE AMINOTRANSFERASE"/>
    <property type="match status" value="1"/>
</dbReference>
<dbReference type="NCBIfam" id="NF004767">
    <property type="entry name" value="PRK06105.1"/>
    <property type="match status" value="1"/>
</dbReference>
<sequence>MSIKEVKNLEKIDKTNLFHPITNLKSHASEDVLILDRGEGIYVYDKEGKKYLEGLAGLWCTSLGYGVKELGEVASEQMTKLGYSSLFTSKSHEPAILLSEKLIEMSPYDKGKVFFGNSGSDANDTQLKLYTYYNNALGNNSKKKIISRMKGYHGVTVASASMTGLPAQHKLFDLPADGFFHIDTPHFYREALDNESEEEYVSRLTINLDNLINNEGSENIAAMIAEPLMGAGGVIIPPKNYFPSIQKVLNKYSIPLIDDEVVCAFGRTGNVWGADTFDMKPSSITIAKALSSGYIPISAVIVPDELYDPIKDASGDIGIFGHGYTYSGHPVACAVALKTLEIYERDKIFEHVASISDYFQARVKKLNSFESVGEARGVGLICGIELVSDKATKAGFAPMGSAGRVVAKTCQDEGLIVRAIGDVIAMCPPLIITTNQIDEMFDMFELALKKAESKIL</sequence>
<dbReference type="Proteomes" id="UP000705230">
    <property type="component" value="Unassembled WGS sequence"/>
</dbReference>
<dbReference type="InterPro" id="IPR015422">
    <property type="entry name" value="PyrdxlP-dep_Trfase_small"/>
</dbReference>
<accession>A0A937LYP7</accession>
<evidence type="ECO:0000256" key="2">
    <source>
        <dbReference type="ARBA" id="ARBA00022576"/>
    </source>
</evidence>
<protein>
    <submittedName>
        <fullName evidence="6">Aminotransferase class III-fold pyridoxal phosphate-dependent enzyme</fullName>
    </submittedName>
</protein>
<evidence type="ECO:0000313" key="6">
    <source>
        <dbReference type="EMBL" id="MBL6902655.1"/>
    </source>
</evidence>
<evidence type="ECO:0000256" key="3">
    <source>
        <dbReference type="ARBA" id="ARBA00022679"/>
    </source>
</evidence>
<evidence type="ECO:0000313" key="7">
    <source>
        <dbReference type="Proteomes" id="UP000705230"/>
    </source>
</evidence>
<dbReference type="Gene3D" id="3.90.1150.10">
    <property type="entry name" value="Aspartate Aminotransferase, domain 1"/>
    <property type="match status" value="1"/>
</dbReference>
<dbReference type="GO" id="GO:0030170">
    <property type="term" value="F:pyridoxal phosphate binding"/>
    <property type="evidence" value="ECO:0007669"/>
    <property type="project" value="InterPro"/>
</dbReference>
<dbReference type="Gene3D" id="3.40.640.10">
    <property type="entry name" value="Type I PLP-dependent aspartate aminotransferase-like (Major domain)"/>
    <property type="match status" value="1"/>
</dbReference>
<keyword evidence="4 5" id="KW-0663">Pyridoxal phosphate</keyword>
<evidence type="ECO:0000256" key="1">
    <source>
        <dbReference type="ARBA" id="ARBA00008954"/>
    </source>
</evidence>
<dbReference type="FunFam" id="3.40.640.10:FF:000014">
    <property type="entry name" value="Adenosylmethionine-8-amino-7-oxononanoate aminotransferase, probable"/>
    <property type="match status" value="1"/>
</dbReference>
<dbReference type="EMBL" id="JADHSG010000001">
    <property type="protein sequence ID" value="MBL6902655.1"/>
    <property type="molecule type" value="Genomic_DNA"/>
</dbReference>
<dbReference type="PIRSF" id="PIRSF000521">
    <property type="entry name" value="Transaminase_4ab_Lys_Orn"/>
    <property type="match status" value="1"/>
</dbReference>
<evidence type="ECO:0000256" key="4">
    <source>
        <dbReference type="ARBA" id="ARBA00022898"/>
    </source>
</evidence>
<name>A0A937LYP7_9GAMM</name>
<dbReference type="AlphaFoldDB" id="A0A937LYP7"/>
<dbReference type="GO" id="GO:0009102">
    <property type="term" value="P:biotin biosynthetic process"/>
    <property type="evidence" value="ECO:0007669"/>
    <property type="project" value="TreeGrafter"/>
</dbReference>
<reference evidence="6" key="1">
    <citation type="submission" date="2020-10" db="EMBL/GenBank/DDBJ databases">
        <title>Microbiome of the Black Sea water column analyzed by genome centric metagenomics.</title>
        <authorList>
            <person name="Cabello-Yeves P.J."/>
            <person name="Callieri C."/>
            <person name="Picazo A."/>
            <person name="Mehrshad M."/>
            <person name="Haro-Moreno J.M."/>
            <person name="Roda-Garcia J."/>
            <person name="Dzembekova N."/>
            <person name="Slabakova V."/>
            <person name="Slabakova N."/>
            <person name="Moncheva S."/>
            <person name="Rodriguez-Valera F."/>
        </authorList>
    </citation>
    <scope>NUCLEOTIDE SEQUENCE</scope>
    <source>
        <strain evidence="6">BS30m-G43</strain>
    </source>
</reference>
<dbReference type="GO" id="GO:0009448">
    <property type="term" value="P:gamma-aminobutyric acid metabolic process"/>
    <property type="evidence" value="ECO:0007669"/>
    <property type="project" value="TreeGrafter"/>
</dbReference>
<gene>
    <name evidence="6" type="ORF">ISR29_00440</name>
</gene>
<dbReference type="SUPFAM" id="SSF53383">
    <property type="entry name" value="PLP-dependent transferases"/>
    <property type="match status" value="1"/>
</dbReference>
<keyword evidence="3" id="KW-0808">Transferase</keyword>
<dbReference type="InterPro" id="IPR015421">
    <property type="entry name" value="PyrdxlP-dep_Trfase_major"/>
</dbReference>
<proteinExistence type="inferred from homology"/>
<organism evidence="6 7">
    <name type="scientific">SAR86 cluster bacterium</name>
    <dbReference type="NCBI Taxonomy" id="2030880"/>
    <lineage>
        <taxon>Bacteria</taxon>
        <taxon>Pseudomonadati</taxon>
        <taxon>Pseudomonadota</taxon>
        <taxon>Gammaproteobacteria</taxon>
        <taxon>SAR86 cluster</taxon>
    </lineage>
</organism>
<dbReference type="CDD" id="cd00610">
    <property type="entry name" value="OAT_like"/>
    <property type="match status" value="1"/>
</dbReference>
<comment type="caution">
    <text evidence="6">The sequence shown here is derived from an EMBL/GenBank/DDBJ whole genome shotgun (WGS) entry which is preliminary data.</text>
</comment>
<evidence type="ECO:0000256" key="5">
    <source>
        <dbReference type="RuleBase" id="RU003560"/>
    </source>
</evidence>
<dbReference type="PANTHER" id="PTHR42684">
    <property type="entry name" value="ADENOSYLMETHIONINE-8-AMINO-7-OXONONANOATE AMINOTRANSFERASE"/>
    <property type="match status" value="1"/>
</dbReference>
<dbReference type="Pfam" id="PF00202">
    <property type="entry name" value="Aminotran_3"/>
    <property type="match status" value="1"/>
</dbReference>
<dbReference type="InterPro" id="IPR005814">
    <property type="entry name" value="Aminotrans_3"/>
</dbReference>
<keyword evidence="2 6" id="KW-0032">Aminotransferase</keyword>
<comment type="similarity">
    <text evidence="1 5">Belongs to the class-III pyridoxal-phosphate-dependent aminotransferase family.</text>
</comment>
<dbReference type="GO" id="GO:0004015">
    <property type="term" value="F:adenosylmethionine-8-amino-7-oxononanoate transaminase activity"/>
    <property type="evidence" value="ECO:0007669"/>
    <property type="project" value="TreeGrafter"/>
</dbReference>
<dbReference type="InterPro" id="IPR015424">
    <property type="entry name" value="PyrdxlP-dep_Trfase"/>
</dbReference>